<keyword evidence="2" id="KW-0812">Transmembrane</keyword>
<evidence type="ECO:0000313" key="4">
    <source>
        <dbReference type="WBParaSite" id="maker-unitig_39483-snap-gene-0.1-mRNA-1"/>
    </source>
</evidence>
<evidence type="ECO:0000313" key="3">
    <source>
        <dbReference type="Proteomes" id="UP000095280"/>
    </source>
</evidence>
<feature type="transmembrane region" description="Helical" evidence="2">
    <location>
        <begin position="68"/>
        <end position="101"/>
    </location>
</feature>
<feature type="region of interest" description="Disordered" evidence="1">
    <location>
        <begin position="209"/>
        <end position="229"/>
    </location>
</feature>
<dbReference type="Proteomes" id="UP000095280">
    <property type="component" value="Unplaced"/>
</dbReference>
<accession>A0A1I8FL60</accession>
<dbReference type="AlphaFoldDB" id="A0A1I8FL60"/>
<dbReference type="WBParaSite" id="maker-unitig_39483-snap-gene-0.1-mRNA-1">
    <property type="protein sequence ID" value="maker-unitig_39483-snap-gene-0.1-mRNA-1"/>
    <property type="gene ID" value="maker-unitig_39483-snap-gene-0.1"/>
</dbReference>
<name>A0A1I8FL60_9PLAT</name>
<keyword evidence="2" id="KW-1133">Transmembrane helix</keyword>
<reference evidence="4" key="1">
    <citation type="submission" date="2016-11" db="UniProtKB">
        <authorList>
            <consortium name="WormBaseParasite"/>
        </authorList>
    </citation>
    <scope>IDENTIFICATION</scope>
</reference>
<proteinExistence type="predicted"/>
<evidence type="ECO:0000256" key="2">
    <source>
        <dbReference type="SAM" id="Phobius"/>
    </source>
</evidence>
<evidence type="ECO:0000256" key="1">
    <source>
        <dbReference type="SAM" id="MobiDB-lite"/>
    </source>
</evidence>
<keyword evidence="3" id="KW-1185">Reference proteome</keyword>
<protein>
    <submittedName>
        <fullName evidence="4">Rhomboid domain-containing protein</fullName>
    </submittedName>
</protein>
<organism evidence="3 4">
    <name type="scientific">Macrostomum lignano</name>
    <dbReference type="NCBI Taxonomy" id="282301"/>
    <lineage>
        <taxon>Eukaryota</taxon>
        <taxon>Metazoa</taxon>
        <taxon>Spiralia</taxon>
        <taxon>Lophotrochozoa</taxon>
        <taxon>Platyhelminthes</taxon>
        <taxon>Rhabditophora</taxon>
        <taxon>Macrostomorpha</taxon>
        <taxon>Macrostomida</taxon>
        <taxon>Macrostomidae</taxon>
        <taxon>Macrostomum</taxon>
    </lineage>
</organism>
<feature type="transmembrane region" description="Helical" evidence="2">
    <location>
        <begin position="113"/>
        <end position="133"/>
    </location>
</feature>
<feature type="transmembrane region" description="Helical" evidence="2">
    <location>
        <begin position="42"/>
        <end position="62"/>
    </location>
</feature>
<sequence length="278" mass="30597">QRTSRCPAFASAVVRTLAAKFSTSVQPTEPAGTISCSSCSSFFFFCCCCCLLVCLLAFSDFLSSVSELALLALLALASSFNSCCCFCRLPVCIALWFAALCLRLPWARKMSRTLLLCTLVAALILTVAAAPSVGDDGWHQRRGGAEPYRFFMLKRLLKRPADDRDIEQLLKQLNDWSSESRSDSVIFRLRRGGGGGRKTLTRKGGKQQARAVGGPASAPCAHGRPSKPRVQPVLQVEQPAGWAAPSQLQTLVIIVKDFPDFYRRLRQHFRFAGWRLGQ</sequence>
<keyword evidence="2" id="KW-0472">Membrane</keyword>